<protein>
    <recommendedName>
        <fullName evidence="3">TPR-like protein</fullName>
    </recommendedName>
</protein>
<dbReference type="SUPFAM" id="SSF81901">
    <property type="entry name" value="HCP-like"/>
    <property type="match status" value="1"/>
</dbReference>
<evidence type="ECO:0000313" key="1">
    <source>
        <dbReference type="EMBL" id="KAJ2922586.1"/>
    </source>
</evidence>
<dbReference type="InterPro" id="IPR011990">
    <property type="entry name" value="TPR-like_helical_dom_sf"/>
</dbReference>
<dbReference type="OrthoDB" id="3217196at2759"/>
<comment type="caution">
    <text evidence="1">The sequence shown here is derived from an EMBL/GenBank/DDBJ whole genome shotgun (WGS) entry which is preliminary data.</text>
</comment>
<dbReference type="Pfam" id="PF13374">
    <property type="entry name" value="TPR_10"/>
    <property type="match status" value="3"/>
</dbReference>
<dbReference type="Gene3D" id="1.25.40.10">
    <property type="entry name" value="Tetratricopeptide repeat domain"/>
    <property type="match status" value="2"/>
</dbReference>
<name>A0A9W8ISN6_9AGAR</name>
<proteinExistence type="predicted"/>
<accession>A0A9W8ISN6</accession>
<organism evidence="1 2">
    <name type="scientific">Candolleomyces eurysporus</name>
    <dbReference type="NCBI Taxonomy" id="2828524"/>
    <lineage>
        <taxon>Eukaryota</taxon>
        <taxon>Fungi</taxon>
        <taxon>Dikarya</taxon>
        <taxon>Basidiomycota</taxon>
        <taxon>Agaricomycotina</taxon>
        <taxon>Agaricomycetes</taxon>
        <taxon>Agaricomycetidae</taxon>
        <taxon>Agaricales</taxon>
        <taxon>Agaricineae</taxon>
        <taxon>Psathyrellaceae</taxon>
        <taxon>Candolleomyces</taxon>
    </lineage>
</organism>
<dbReference type="EMBL" id="JANBPK010001483">
    <property type="protein sequence ID" value="KAJ2922586.1"/>
    <property type="molecule type" value="Genomic_DNA"/>
</dbReference>
<evidence type="ECO:0000313" key="2">
    <source>
        <dbReference type="Proteomes" id="UP001140091"/>
    </source>
</evidence>
<reference evidence="1" key="1">
    <citation type="submission" date="2022-06" db="EMBL/GenBank/DDBJ databases">
        <title>Genome Sequence of Candolleomyces eurysporus.</title>
        <authorList>
            <person name="Buettner E."/>
        </authorList>
    </citation>
    <scope>NUCLEOTIDE SEQUENCE</scope>
    <source>
        <strain evidence="1">VTCC 930004</strain>
    </source>
</reference>
<gene>
    <name evidence="1" type="ORF">H1R20_g14490</name>
</gene>
<dbReference type="PANTHER" id="PTHR19959:SF119">
    <property type="entry name" value="FUNGAL LIPASE-LIKE DOMAIN-CONTAINING PROTEIN"/>
    <property type="match status" value="1"/>
</dbReference>
<sequence>MNPGMLTFFNENPLLPLRVFITSRVEEHIQSRLNVPAVRLDNLVDHCSDDDIATFLHILFEDGCRRNSVIRAYVRQHGEWPTHSDRRKLIKHIGGSFIFASAVFKFIMTMNTEGNDSRTPMDRLPLALEMNPGLDGLYAQTLARSQHLPYFSDIIPTIALLSEPLSTSAIAELLGVRIYEVVNVLVNLQAIIQVPGTDEIPVTLCHTSLRDFLTTRSRSGDFFAHPSHHVRLFLRSLECKLKYLRQEPGLFVSSGKQIPPVADYAFRYLHDHLNGGQGCFKPSECSSAVHLCREALTLQPGTPEPIEVRAGVFRTRVNQIGFLTDLDKAISLHRVALKLRPSPHPDRSFSLNNLGHALLDRHWLTGTMPDLEEAISIYREALKLRPLLHPLRSDSLDHLGNVLLDRHRRKGSTADLEEAISLLREALGLRPSPHPDRSVSLNGLGAALTVCYGLTGIIADLEEAISLLREAIKLRPSPNPERSYSLDNLGNALVDRHRHTGTLADLEEAIALSREALELRPSPHPYRSYSLNDLGNALLNHHRRTGTLANLEEAIALHCEALEL</sequence>
<dbReference type="PANTHER" id="PTHR19959">
    <property type="entry name" value="KINESIN LIGHT CHAIN"/>
    <property type="match status" value="1"/>
</dbReference>
<dbReference type="Proteomes" id="UP001140091">
    <property type="component" value="Unassembled WGS sequence"/>
</dbReference>
<keyword evidence="2" id="KW-1185">Reference proteome</keyword>
<feature type="non-terminal residue" evidence="1">
    <location>
        <position position="564"/>
    </location>
</feature>
<evidence type="ECO:0008006" key="3">
    <source>
        <dbReference type="Google" id="ProtNLM"/>
    </source>
</evidence>
<dbReference type="AlphaFoldDB" id="A0A9W8ISN6"/>